<organism evidence="9 10">
    <name type="scientific">Mycolicibacillus parakoreensis</name>
    <dbReference type="NCBI Taxonomy" id="1069221"/>
    <lineage>
        <taxon>Bacteria</taxon>
        <taxon>Bacillati</taxon>
        <taxon>Actinomycetota</taxon>
        <taxon>Actinomycetes</taxon>
        <taxon>Mycobacteriales</taxon>
        <taxon>Mycobacteriaceae</taxon>
        <taxon>Mycolicibacillus</taxon>
    </lineage>
</organism>
<evidence type="ECO:0000256" key="2">
    <source>
        <dbReference type="ARBA" id="ARBA00022475"/>
    </source>
</evidence>
<evidence type="ECO:0000256" key="4">
    <source>
        <dbReference type="ARBA" id="ARBA00022989"/>
    </source>
</evidence>
<dbReference type="PANTHER" id="PTHR36115">
    <property type="entry name" value="PROLINE-RICH ANTIGEN HOMOLOG-RELATED"/>
    <property type="match status" value="1"/>
</dbReference>
<keyword evidence="4 7" id="KW-1133">Transmembrane helix</keyword>
<sequence length="353" mass="37719">MSAAPTTAVERTAATAAVHGAGAEAPAAAPQQAVASWSARAIAFAVDVGVALGVAGCAVLGLLTAPWHGPWWWVWLAVLGVTVLAASVHRVLVAAVTGWTLGRRLMGLRVTRRDGGPAGPGRLLLRELAHLLDTLPLPVGWFWPLVDRDGRTLADLLTATRVHPVVPRPPAPRRPVLMLLAVASALCVGAAATDYLLVYRHESAVERARAEISRQGPQLMVDLLTYSPDTLEEDFARAAQLTTEAYRDELDAAQQQARENPARHTYVVPNSAVLAVSPREATMLIYLRGEIGAPPQVWNATATAQVRFVRDGGRWLIDGATIFPNTRPEPAQPEQPGQPEQPEQPGQSEEAGP</sequence>
<accession>A0ABY3TZP7</accession>
<feature type="transmembrane region" description="Helical" evidence="7">
    <location>
        <begin position="176"/>
        <end position="199"/>
    </location>
</feature>
<dbReference type="RefSeq" id="WP_240170969.1">
    <property type="nucleotide sequence ID" value="NZ_CP092365.1"/>
</dbReference>
<evidence type="ECO:0000313" key="10">
    <source>
        <dbReference type="Proteomes" id="UP001055200"/>
    </source>
</evidence>
<dbReference type="InterPro" id="IPR010432">
    <property type="entry name" value="RDD"/>
</dbReference>
<evidence type="ECO:0000259" key="8">
    <source>
        <dbReference type="Pfam" id="PF06271"/>
    </source>
</evidence>
<evidence type="ECO:0000313" key="9">
    <source>
        <dbReference type="EMBL" id="ULN52697.1"/>
    </source>
</evidence>
<feature type="compositionally biased region" description="Low complexity" evidence="6">
    <location>
        <begin position="328"/>
        <end position="353"/>
    </location>
</feature>
<proteinExistence type="predicted"/>
<dbReference type="InterPro" id="IPR051791">
    <property type="entry name" value="Pra-immunoreactive"/>
</dbReference>
<feature type="domain" description="RDD" evidence="8">
    <location>
        <begin position="34"/>
        <end position="157"/>
    </location>
</feature>
<evidence type="ECO:0000256" key="7">
    <source>
        <dbReference type="SAM" id="Phobius"/>
    </source>
</evidence>
<comment type="subcellular location">
    <subcellularLocation>
        <location evidence="1">Cell membrane</location>
        <topology evidence="1">Multi-pass membrane protein</topology>
    </subcellularLocation>
</comment>
<evidence type="ECO:0000256" key="6">
    <source>
        <dbReference type="SAM" id="MobiDB-lite"/>
    </source>
</evidence>
<evidence type="ECO:0000256" key="5">
    <source>
        <dbReference type="ARBA" id="ARBA00023136"/>
    </source>
</evidence>
<feature type="region of interest" description="Disordered" evidence="6">
    <location>
        <begin position="320"/>
        <end position="353"/>
    </location>
</feature>
<evidence type="ECO:0000256" key="1">
    <source>
        <dbReference type="ARBA" id="ARBA00004651"/>
    </source>
</evidence>
<name>A0ABY3TZP7_9MYCO</name>
<reference evidence="9" key="1">
    <citation type="submission" date="2022-08" db="EMBL/GenBank/DDBJ databases">
        <title>Complete genome sequence of 14 non-tuberculosis mycobacteria type-strains.</title>
        <authorList>
            <person name="Igarashi Y."/>
            <person name="Osugi A."/>
            <person name="Mitarai S."/>
        </authorList>
    </citation>
    <scope>NUCLEOTIDE SEQUENCE</scope>
    <source>
        <strain evidence="9">DSM 45575</strain>
    </source>
</reference>
<feature type="transmembrane region" description="Helical" evidence="7">
    <location>
        <begin position="41"/>
        <end position="65"/>
    </location>
</feature>
<dbReference type="EMBL" id="CP092365">
    <property type="protein sequence ID" value="ULN52697.1"/>
    <property type="molecule type" value="Genomic_DNA"/>
</dbReference>
<evidence type="ECO:0000256" key="3">
    <source>
        <dbReference type="ARBA" id="ARBA00022692"/>
    </source>
</evidence>
<dbReference type="Pfam" id="PF06271">
    <property type="entry name" value="RDD"/>
    <property type="match status" value="1"/>
</dbReference>
<protein>
    <submittedName>
        <fullName evidence="9">RDD family protein</fullName>
    </submittedName>
</protein>
<feature type="transmembrane region" description="Helical" evidence="7">
    <location>
        <begin position="71"/>
        <end position="102"/>
    </location>
</feature>
<keyword evidence="5 7" id="KW-0472">Membrane</keyword>
<keyword evidence="3 7" id="KW-0812">Transmembrane</keyword>
<keyword evidence="10" id="KW-1185">Reference proteome</keyword>
<keyword evidence="2" id="KW-1003">Cell membrane</keyword>
<dbReference type="PANTHER" id="PTHR36115:SF6">
    <property type="entry name" value="PROLINE-RICH ANTIGEN HOMOLOG"/>
    <property type="match status" value="1"/>
</dbReference>
<gene>
    <name evidence="9" type="ORF">MIU77_18025</name>
</gene>
<dbReference type="Proteomes" id="UP001055200">
    <property type="component" value="Chromosome"/>
</dbReference>